<evidence type="ECO:0000313" key="1">
    <source>
        <dbReference type="EMBL" id="KZV38530.1"/>
    </source>
</evidence>
<dbReference type="Proteomes" id="UP000250235">
    <property type="component" value="Unassembled WGS sequence"/>
</dbReference>
<proteinExistence type="predicted"/>
<sequence>MFLYQFDVGGKSDGGIAEKWREPWFVISDCVEPRFRLELMVVAVSCGLSSWLSEAGGDRINMDRKQV</sequence>
<protein>
    <submittedName>
        <fullName evidence="1">Uncharacterized protein</fullName>
    </submittedName>
</protein>
<evidence type="ECO:0000313" key="2">
    <source>
        <dbReference type="Proteomes" id="UP000250235"/>
    </source>
</evidence>
<accession>A0A2Z7C260</accession>
<keyword evidence="2" id="KW-1185">Reference proteome</keyword>
<dbReference type="AlphaFoldDB" id="A0A2Z7C260"/>
<gene>
    <name evidence="1" type="ORF">F511_39545</name>
</gene>
<reference evidence="1 2" key="1">
    <citation type="journal article" date="2015" name="Proc. Natl. Acad. Sci. U.S.A.">
        <title>The resurrection genome of Boea hygrometrica: A blueprint for survival of dehydration.</title>
        <authorList>
            <person name="Xiao L."/>
            <person name="Yang G."/>
            <person name="Zhang L."/>
            <person name="Yang X."/>
            <person name="Zhao S."/>
            <person name="Ji Z."/>
            <person name="Zhou Q."/>
            <person name="Hu M."/>
            <person name="Wang Y."/>
            <person name="Chen M."/>
            <person name="Xu Y."/>
            <person name="Jin H."/>
            <person name="Xiao X."/>
            <person name="Hu G."/>
            <person name="Bao F."/>
            <person name="Hu Y."/>
            <person name="Wan P."/>
            <person name="Li L."/>
            <person name="Deng X."/>
            <person name="Kuang T."/>
            <person name="Xiang C."/>
            <person name="Zhu J.K."/>
            <person name="Oliver M.J."/>
            <person name="He Y."/>
        </authorList>
    </citation>
    <scope>NUCLEOTIDE SEQUENCE [LARGE SCALE GENOMIC DNA]</scope>
    <source>
        <strain evidence="2">cv. XS01</strain>
    </source>
</reference>
<dbReference type="EMBL" id="KV001810">
    <property type="protein sequence ID" value="KZV38530.1"/>
    <property type="molecule type" value="Genomic_DNA"/>
</dbReference>
<name>A0A2Z7C260_9LAMI</name>
<organism evidence="1 2">
    <name type="scientific">Dorcoceras hygrometricum</name>
    <dbReference type="NCBI Taxonomy" id="472368"/>
    <lineage>
        <taxon>Eukaryota</taxon>
        <taxon>Viridiplantae</taxon>
        <taxon>Streptophyta</taxon>
        <taxon>Embryophyta</taxon>
        <taxon>Tracheophyta</taxon>
        <taxon>Spermatophyta</taxon>
        <taxon>Magnoliopsida</taxon>
        <taxon>eudicotyledons</taxon>
        <taxon>Gunneridae</taxon>
        <taxon>Pentapetalae</taxon>
        <taxon>asterids</taxon>
        <taxon>lamiids</taxon>
        <taxon>Lamiales</taxon>
        <taxon>Gesneriaceae</taxon>
        <taxon>Didymocarpoideae</taxon>
        <taxon>Trichosporeae</taxon>
        <taxon>Loxocarpinae</taxon>
        <taxon>Dorcoceras</taxon>
    </lineage>
</organism>